<dbReference type="InterPro" id="IPR005097">
    <property type="entry name" value="Sacchrp_dh_NADP-bd"/>
</dbReference>
<dbReference type="AlphaFoldDB" id="G7ZD69"/>
<dbReference type="PANTHER" id="PTHR43781:SF1">
    <property type="entry name" value="SACCHAROPINE DEHYDROGENASE"/>
    <property type="match status" value="1"/>
</dbReference>
<dbReference type="OrthoDB" id="8477818at2"/>
<gene>
    <name evidence="2" type="ordered locus">AZOLI_p20162</name>
</gene>
<evidence type="ECO:0000313" key="2">
    <source>
        <dbReference type="EMBL" id="CBS89336.1"/>
    </source>
</evidence>
<dbReference type="HOGENOM" id="CLU_044850_1_0_5"/>
<geneLocation type="plasmid" evidence="2 3">
    <name>AZO_p2</name>
</geneLocation>
<dbReference type="Proteomes" id="UP000005667">
    <property type="component" value="Plasmid AZO_p2"/>
</dbReference>
<dbReference type="RefSeq" id="WP_014188756.1">
    <property type="nucleotide sequence ID" value="NC_016586.1"/>
</dbReference>
<sequence length="378" mass="38955">MAGEPTVGLLGGSGAVGRGVLRALAGTVRLRVGGRDRKRAERALAEEADGHGEIHVVDPQDGDALARFCDGCDAVVNCAGPSCRLLDAVALAALTAGAHYVDPGGDDPLHRRIVHHDWRGRSAVVSAGMLPGLSGLLPLDLVGEFDSIDRVTGYAGGIERFSPAGAEDFLASLSNGFGWGGMCVRAGDLRPSPAPHPDPVRLPLSRTPAEARPYVSSEFLRLCRRLAVDGDWYNVFPGRHTVDFLRRFQAGQAGGGPPETVDAGVDAAAVAGLIGASALDVAGRSPEQLLVIEATGLRSGRPAVRSIAVRAGSGAALTGGVAACAVLAVLEGAIPDGVHHAADILPVRTVLSRIGMWWPDCRILRSDAAAVAVDEGAL</sequence>
<dbReference type="PANTHER" id="PTHR43781">
    <property type="entry name" value="SACCHAROPINE DEHYDROGENASE"/>
    <property type="match status" value="1"/>
</dbReference>
<feature type="domain" description="Saccharopine dehydrogenase NADP binding" evidence="1">
    <location>
        <begin position="9"/>
        <end position="103"/>
    </location>
</feature>
<dbReference type="Gene3D" id="3.40.50.720">
    <property type="entry name" value="NAD(P)-binding Rossmann-like Domain"/>
    <property type="match status" value="1"/>
</dbReference>
<keyword evidence="3" id="KW-1185">Reference proteome</keyword>
<name>G7ZD69_AZOL4</name>
<accession>G7ZD69</accession>
<dbReference type="EMBL" id="FQ311870">
    <property type="protein sequence ID" value="CBS89336.1"/>
    <property type="molecule type" value="Genomic_DNA"/>
</dbReference>
<protein>
    <submittedName>
        <fullName evidence="2">Saccharopine dehydrogenase</fullName>
    </submittedName>
</protein>
<dbReference type="InterPro" id="IPR036291">
    <property type="entry name" value="NAD(P)-bd_dom_sf"/>
</dbReference>
<evidence type="ECO:0000259" key="1">
    <source>
        <dbReference type="Pfam" id="PF03435"/>
    </source>
</evidence>
<dbReference type="KEGG" id="ali:AZOLI_p20162"/>
<reference evidence="3" key="1">
    <citation type="journal article" date="2011" name="PLoS Genet.">
        <title>Azospirillum genomes reveal transition of bacteria from aquatic to terrestrial environments.</title>
        <authorList>
            <person name="Wisniewski-Dye F."/>
            <person name="Borziak K."/>
            <person name="Khalsa-Moyers G."/>
            <person name="Alexandre G."/>
            <person name="Sukharnikov L.O."/>
            <person name="Wuichet K."/>
            <person name="Hurst G.B."/>
            <person name="McDonald W.H."/>
            <person name="Robertson J.S."/>
            <person name="Barbe V."/>
            <person name="Calteau A."/>
            <person name="Rouy Z."/>
            <person name="Mangenot S."/>
            <person name="Prigent-Combaret C."/>
            <person name="Normand P."/>
            <person name="Boyer M."/>
            <person name="Siguier P."/>
            <person name="Dessaux Y."/>
            <person name="Elmerich C."/>
            <person name="Condemine G."/>
            <person name="Krishnen G."/>
            <person name="Kennedy I."/>
            <person name="Paterson A.H."/>
            <person name="Gonzalez V."/>
            <person name="Mavingui P."/>
            <person name="Zhulin I.B."/>
        </authorList>
    </citation>
    <scope>NUCLEOTIDE SEQUENCE [LARGE SCALE GENOMIC DNA]</scope>
    <source>
        <strain evidence="3">4B</strain>
    </source>
</reference>
<dbReference type="Pfam" id="PF03435">
    <property type="entry name" value="Sacchrp_dh_NADP"/>
    <property type="match status" value="1"/>
</dbReference>
<proteinExistence type="predicted"/>
<keyword evidence="2" id="KW-0614">Plasmid</keyword>
<dbReference type="SUPFAM" id="SSF51735">
    <property type="entry name" value="NAD(P)-binding Rossmann-fold domains"/>
    <property type="match status" value="1"/>
</dbReference>
<organism evidence="2 3">
    <name type="scientific">Azospirillum lipoferum (strain 4B)</name>
    <dbReference type="NCBI Taxonomy" id="862719"/>
    <lineage>
        <taxon>Bacteria</taxon>
        <taxon>Pseudomonadati</taxon>
        <taxon>Pseudomonadota</taxon>
        <taxon>Alphaproteobacteria</taxon>
        <taxon>Rhodospirillales</taxon>
        <taxon>Azospirillaceae</taxon>
        <taxon>Azospirillum</taxon>
    </lineage>
</organism>
<evidence type="ECO:0000313" key="3">
    <source>
        <dbReference type="Proteomes" id="UP000005667"/>
    </source>
</evidence>